<comment type="caution">
    <text evidence="2">The sequence shown here is derived from an EMBL/GenBank/DDBJ whole genome shotgun (WGS) entry which is preliminary data.</text>
</comment>
<dbReference type="OrthoDB" id="2087128at2"/>
<keyword evidence="3" id="KW-1185">Reference proteome</keyword>
<evidence type="ECO:0000313" key="2">
    <source>
        <dbReference type="EMBL" id="PAB60628.1"/>
    </source>
</evidence>
<evidence type="ECO:0000256" key="1">
    <source>
        <dbReference type="SAM" id="MobiDB-lite"/>
    </source>
</evidence>
<evidence type="ECO:0008006" key="4">
    <source>
        <dbReference type="Google" id="ProtNLM"/>
    </source>
</evidence>
<gene>
    <name evidence="2" type="ORF">CCE28_03550</name>
</gene>
<evidence type="ECO:0000313" key="3">
    <source>
        <dbReference type="Proteomes" id="UP000216024"/>
    </source>
</evidence>
<reference evidence="2 3" key="1">
    <citation type="submission" date="2017-06" db="EMBL/GenBank/DDBJ databases">
        <title>Draft genome sequence of anaerobic fermentative bacterium Anaeromicrobium sediminis DY2726D isolated from West Pacific Ocean sediments.</title>
        <authorList>
            <person name="Zeng X."/>
        </authorList>
    </citation>
    <scope>NUCLEOTIDE SEQUENCE [LARGE SCALE GENOMIC DNA]</scope>
    <source>
        <strain evidence="2 3">DY2726D</strain>
    </source>
</reference>
<dbReference type="Proteomes" id="UP000216024">
    <property type="component" value="Unassembled WGS sequence"/>
</dbReference>
<protein>
    <recommendedName>
        <fullName evidence="4">Spore coat protein GerQ</fullName>
    </recommendedName>
</protein>
<dbReference type="AlphaFoldDB" id="A0A267MNY5"/>
<dbReference type="EMBL" id="NIBG01000002">
    <property type="protein sequence ID" value="PAB60628.1"/>
    <property type="molecule type" value="Genomic_DNA"/>
</dbReference>
<proteinExistence type="predicted"/>
<dbReference type="RefSeq" id="WP_095131060.1">
    <property type="nucleotide sequence ID" value="NZ_NIBG01000002.1"/>
</dbReference>
<name>A0A267MNY5_9FIRM</name>
<sequence>MFQNKFSRSFNPMSPNMYADYMDMADNKQAKRMAMSKYANQPPSGRPVPPQRPTVPDRTTPPQPEPIPLPGADKGYLQNVLNRYIGEQVRVEFLIGTSIIVDKAGTLLEVGINYIILQPPETDDLLICDLYSIKFVTVFR</sequence>
<accession>A0A267MNY5</accession>
<feature type="region of interest" description="Disordered" evidence="1">
    <location>
        <begin position="32"/>
        <end position="72"/>
    </location>
</feature>
<organism evidence="2 3">
    <name type="scientific">Anaeromicrobium sediminis</name>
    <dbReference type="NCBI Taxonomy" id="1478221"/>
    <lineage>
        <taxon>Bacteria</taxon>
        <taxon>Bacillati</taxon>
        <taxon>Bacillota</taxon>
        <taxon>Clostridia</taxon>
        <taxon>Peptostreptococcales</taxon>
        <taxon>Thermotaleaceae</taxon>
        <taxon>Anaeromicrobium</taxon>
    </lineage>
</organism>
<feature type="compositionally biased region" description="Pro residues" evidence="1">
    <location>
        <begin position="44"/>
        <end position="69"/>
    </location>
</feature>